<name>A0A9P3GJQ6_9APHY</name>
<gene>
    <name evidence="2" type="ORF">PsYK624_124400</name>
</gene>
<organism evidence="2 3">
    <name type="scientific">Phanerochaete sordida</name>
    <dbReference type="NCBI Taxonomy" id="48140"/>
    <lineage>
        <taxon>Eukaryota</taxon>
        <taxon>Fungi</taxon>
        <taxon>Dikarya</taxon>
        <taxon>Basidiomycota</taxon>
        <taxon>Agaricomycotina</taxon>
        <taxon>Agaricomycetes</taxon>
        <taxon>Polyporales</taxon>
        <taxon>Phanerochaetaceae</taxon>
        <taxon>Phanerochaete</taxon>
    </lineage>
</organism>
<sequence length="346" mass="37709">MASHTSAPTIRPGQPSPIIRAGACTTVLGREKARARAHSDGPRLQGLSNPQPSLLRRHIIHDAFADRVDVSQGPFDLQQTLPNLTPYAAYVYVVCPSSEAPAENAAGDPAHPQIFLPGNDFLGLNTLPEGKNLLHNPAPRLVHLRVSPLTLEGSQTLAQWLGEDIQEMNVHLRDEDTFTHAGRFLCKLDRHASLKDLTIRVLDAVSLVGKKAAALSRALRLNSCTTLASLTLCMTLLPGATLAVELQEQLNLAILRDVPARTLRRIRIAFVLPEGRLCDRTMGQLKATRWRAIGDVLPRFTALKIVAVAVMGEGGGDSEVWLEAERGLRRVMPEGVRLVYDPGCIL</sequence>
<feature type="compositionally biased region" description="Basic and acidic residues" evidence="1">
    <location>
        <begin position="31"/>
        <end position="41"/>
    </location>
</feature>
<reference evidence="2 3" key="1">
    <citation type="submission" date="2021-08" db="EMBL/GenBank/DDBJ databases">
        <title>Draft Genome Sequence of Phanerochaete sordida strain YK-624.</title>
        <authorList>
            <person name="Mori T."/>
            <person name="Dohra H."/>
            <person name="Suzuki T."/>
            <person name="Kawagishi H."/>
            <person name="Hirai H."/>
        </authorList>
    </citation>
    <scope>NUCLEOTIDE SEQUENCE [LARGE SCALE GENOMIC DNA]</scope>
    <source>
        <strain evidence="2 3">YK-624</strain>
    </source>
</reference>
<feature type="region of interest" description="Disordered" evidence="1">
    <location>
        <begin position="31"/>
        <end position="50"/>
    </location>
</feature>
<evidence type="ECO:0000313" key="3">
    <source>
        <dbReference type="Proteomes" id="UP000703269"/>
    </source>
</evidence>
<evidence type="ECO:0000313" key="2">
    <source>
        <dbReference type="EMBL" id="GJE96246.1"/>
    </source>
</evidence>
<proteinExistence type="predicted"/>
<dbReference type="AlphaFoldDB" id="A0A9P3GJQ6"/>
<evidence type="ECO:0000256" key="1">
    <source>
        <dbReference type="SAM" id="MobiDB-lite"/>
    </source>
</evidence>
<accession>A0A9P3GJQ6</accession>
<dbReference type="Proteomes" id="UP000703269">
    <property type="component" value="Unassembled WGS sequence"/>
</dbReference>
<protein>
    <submittedName>
        <fullName evidence="2">Uncharacterized protein</fullName>
    </submittedName>
</protein>
<dbReference type="EMBL" id="BPQB01000057">
    <property type="protein sequence ID" value="GJE96246.1"/>
    <property type="molecule type" value="Genomic_DNA"/>
</dbReference>
<keyword evidence="3" id="KW-1185">Reference proteome</keyword>
<comment type="caution">
    <text evidence="2">The sequence shown here is derived from an EMBL/GenBank/DDBJ whole genome shotgun (WGS) entry which is preliminary data.</text>
</comment>